<proteinExistence type="predicted"/>
<evidence type="ECO:0000313" key="2">
    <source>
        <dbReference type="EMBL" id="PTU33845.1"/>
    </source>
</evidence>
<feature type="domain" description="CobQ/CobB/MinD/ParA nucleotide binding" evidence="1">
    <location>
        <begin position="39"/>
        <end position="75"/>
    </location>
</feature>
<feature type="non-terminal residue" evidence="2">
    <location>
        <position position="81"/>
    </location>
</feature>
<evidence type="ECO:0000313" key="3">
    <source>
        <dbReference type="Proteomes" id="UP000244190"/>
    </source>
</evidence>
<organism evidence="2 3">
    <name type="scientific">Salmonella enterica I</name>
    <dbReference type="NCBI Taxonomy" id="59201"/>
    <lineage>
        <taxon>Bacteria</taxon>
        <taxon>Pseudomonadati</taxon>
        <taxon>Pseudomonadota</taxon>
        <taxon>Gammaproteobacteria</taxon>
        <taxon>Enterobacterales</taxon>
        <taxon>Enterobacteriaceae</taxon>
        <taxon>Salmonella</taxon>
    </lineage>
</organism>
<dbReference type="InterPro" id="IPR002586">
    <property type="entry name" value="CobQ/CobB/MinD/ParA_Nub-bd_dom"/>
</dbReference>
<dbReference type="Proteomes" id="UP000244190">
    <property type="component" value="Unassembled WGS sequence"/>
</dbReference>
<gene>
    <name evidence="2" type="ORF">DBZ43_27075</name>
</gene>
<comment type="caution">
    <text evidence="2">The sequence shown here is derived from an EMBL/GenBank/DDBJ whole genome shotgun (WGS) entry which is preliminary data.</text>
</comment>
<protein>
    <recommendedName>
        <fullName evidence="1">CobQ/CobB/MinD/ParA nucleotide binding domain-containing protein</fullName>
    </recommendedName>
</protein>
<reference evidence="2 3" key="1">
    <citation type="submission" date="2018-04" db="EMBL/GenBank/DDBJ databases">
        <title>Whole genome sequencing of Salmonella enterica.</title>
        <authorList>
            <person name="Bell R."/>
        </authorList>
    </citation>
    <scope>NUCLEOTIDE SEQUENCE [LARGE SCALE GENOMIC DNA]</scope>
    <source>
        <strain evidence="2 3">CFSAN058507</strain>
    </source>
</reference>
<dbReference type="AlphaFoldDB" id="A0A7Z1SV56"/>
<evidence type="ECO:0000259" key="1">
    <source>
        <dbReference type="Pfam" id="PF01656"/>
    </source>
</evidence>
<name>A0A7Z1SV56_SALET</name>
<accession>A0A7Z1SV56</accession>
<dbReference type="EMBL" id="QAQO01000041">
    <property type="protein sequence ID" value="PTU33845.1"/>
    <property type="molecule type" value="Genomic_DNA"/>
</dbReference>
<sequence length="81" mass="8314">MHNLPRVNPVDVATTADAASFSPLANEFPQSKVAAQILSIISTKGGEGKSTQGAYLAGFTADAGLKTLLIDGDYSQPTSCS</sequence>
<dbReference type="Pfam" id="PF01656">
    <property type="entry name" value="CbiA"/>
    <property type="match status" value="1"/>
</dbReference>
<dbReference type="Gene3D" id="3.40.50.300">
    <property type="entry name" value="P-loop containing nucleotide triphosphate hydrolases"/>
    <property type="match status" value="1"/>
</dbReference>
<dbReference type="InterPro" id="IPR027417">
    <property type="entry name" value="P-loop_NTPase"/>
</dbReference>
<dbReference type="SUPFAM" id="SSF52540">
    <property type="entry name" value="P-loop containing nucleoside triphosphate hydrolases"/>
    <property type="match status" value="1"/>
</dbReference>